<gene>
    <name evidence="1" type="ORF">G2W53_028711</name>
</gene>
<reference evidence="1" key="1">
    <citation type="submission" date="2020-09" db="EMBL/GenBank/DDBJ databases">
        <title>Genome-Enabled Discovery of Anthraquinone Biosynthesis in Senna tora.</title>
        <authorList>
            <person name="Kang S.-H."/>
            <person name="Pandey R.P."/>
            <person name="Lee C.-M."/>
            <person name="Sim J.-S."/>
            <person name="Jeong J.-T."/>
            <person name="Choi B.-S."/>
            <person name="Jung M."/>
            <person name="Ginzburg D."/>
            <person name="Zhao K."/>
            <person name="Won S.Y."/>
            <person name="Oh T.-J."/>
            <person name="Yu Y."/>
            <person name="Kim N.-H."/>
            <person name="Lee O.R."/>
            <person name="Lee T.-H."/>
            <person name="Bashyal P."/>
            <person name="Kim T.-S."/>
            <person name="Lee W.-H."/>
            <person name="Kawkins C."/>
            <person name="Kim C.-K."/>
            <person name="Kim J.S."/>
            <person name="Ahn B.O."/>
            <person name="Rhee S.Y."/>
            <person name="Sohng J.K."/>
        </authorList>
    </citation>
    <scope>NUCLEOTIDE SEQUENCE</scope>
    <source>
        <tissue evidence="1">Leaf</tissue>
    </source>
</reference>
<evidence type="ECO:0000313" key="2">
    <source>
        <dbReference type="Proteomes" id="UP000634136"/>
    </source>
</evidence>
<dbReference type="EMBL" id="JAAIUW010000009">
    <property type="protein sequence ID" value="KAF7814742.1"/>
    <property type="molecule type" value="Genomic_DNA"/>
</dbReference>
<evidence type="ECO:0000313" key="1">
    <source>
        <dbReference type="EMBL" id="KAF7814742.1"/>
    </source>
</evidence>
<organism evidence="1 2">
    <name type="scientific">Senna tora</name>
    <dbReference type="NCBI Taxonomy" id="362788"/>
    <lineage>
        <taxon>Eukaryota</taxon>
        <taxon>Viridiplantae</taxon>
        <taxon>Streptophyta</taxon>
        <taxon>Embryophyta</taxon>
        <taxon>Tracheophyta</taxon>
        <taxon>Spermatophyta</taxon>
        <taxon>Magnoliopsida</taxon>
        <taxon>eudicotyledons</taxon>
        <taxon>Gunneridae</taxon>
        <taxon>Pentapetalae</taxon>
        <taxon>rosids</taxon>
        <taxon>fabids</taxon>
        <taxon>Fabales</taxon>
        <taxon>Fabaceae</taxon>
        <taxon>Caesalpinioideae</taxon>
        <taxon>Cassia clade</taxon>
        <taxon>Senna</taxon>
    </lineage>
</organism>
<proteinExistence type="predicted"/>
<name>A0A834T6E6_9FABA</name>
<keyword evidence="2" id="KW-1185">Reference proteome</keyword>
<sequence>MACKGDCLIGYSKRNYKGV</sequence>
<comment type="caution">
    <text evidence="1">The sequence shown here is derived from an EMBL/GenBank/DDBJ whole genome shotgun (WGS) entry which is preliminary data.</text>
</comment>
<accession>A0A834T6E6</accession>
<dbReference type="AlphaFoldDB" id="A0A834T6E6"/>
<dbReference type="Proteomes" id="UP000634136">
    <property type="component" value="Unassembled WGS sequence"/>
</dbReference>
<protein>
    <submittedName>
        <fullName evidence="1">Uncharacterized protein</fullName>
    </submittedName>
</protein>